<dbReference type="EMBL" id="LS398110">
    <property type="protein sequence ID" value="SPP97013.1"/>
    <property type="molecule type" value="Genomic_DNA"/>
</dbReference>
<dbReference type="Proteomes" id="UP000669317">
    <property type="component" value="Unassembled WGS sequence"/>
</dbReference>
<dbReference type="EMBL" id="JAGIKT010000051">
    <property type="protein sequence ID" value="MBP0113848.1"/>
    <property type="molecule type" value="Genomic_DNA"/>
</dbReference>
<dbReference type="PROSITE" id="PS51318">
    <property type="entry name" value="TAT"/>
    <property type="match status" value="1"/>
</dbReference>
<evidence type="ECO:0000313" key="4">
    <source>
        <dbReference type="Proteomes" id="UP000246085"/>
    </source>
</evidence>
<protein>
    <submittedName>
        <fullName evidence="3">Uncharacterized protein</fullName>
    </submittedName>
</protein>
<feature type="region of interest" description="Disordered" evidence="1">
    <location>
        <begin position="1"/>
        <end position="22"/>
    </location>
</feature>
<accession>A0A4Q0QEF7</accession>
<sequence length="70" mass="7176">MTNHEPFIDGAVETEETSGGVSRRSLLLTVGGAASLAAVPQAAARTASESKPAVSKARRVCADAVRPARQ</sequence>
<evidence type="ECO:0000313" key="2">
    <source>
        <dbReference type="EMBL" id="MBP0113848.1"/>
    </source>
</evidence>
<reference evidence="3 4" key="1">
    <citation type="submission" date="2018-03" db="EMBL/GenBank/DDBJ databases">
        <authorList>
            <person name="Gully D."/>
        </authorList>
    </citation>
    <scope>NUCLEOTIDE SEQUENCE [LARGE SCALE GENOMIC DNA]</scope>
    <source>
        <strain evidence="3">ORS3257</strain>
    </source>
</reference>
<organism evidence="3 4">
    <name type="scientific">Bradyrhizobium vignae</name>
    <dbReference type="NCBI Taxonomy" id="1549949"/>
    <lineage>
        <taxon>Bacteria</taxon>
        <taxon>Pseudomonadati</taxon>
        <taxon>Pseudomonadota</taxon>
        <taxon>Alphaproteobacteria</taxon>
        <taxon>Hyphomicrobiales</taxon>
        <taxon>Nitrobacteraceae</taxon>
        <taxon>Bradyrhizobium</taxon>
    </lineage>
</organism>
<proteinExistence type="predicted"/>
<accession>A0A2U3Q6F1</accession>
<dbReference type="Proteomes" id="UP000246085">
    <property type="component" value="Chromosome BRAD3257"/>
</dbReference>
<dbReference type="KEGG" id="bvz:BRAD3257_6095"/>
<evidence type="ECO:0000256" key="1">
    <source>
        <dbReference type="SAM" id="MobiDB-lite"/>
    </source>
</evidence>
<dbReference type="InterPro" id="IPR006311">
    <property type="entry name" value="TAT_signal"/>
</dbReference>
<keyword evidence="5" id="KW-1185">Reference proteome</keyword>
<evidence type="ECO:0000313" key="5">
    <source>
        <dbReference type="Proteomes" id="UP000669317"/>
    </source>
</evidence>
<name>A0A2U3Q6F1_9BRAD</name>
<gene>
    <name evidence="3" type="ORF">BRAD3257_6095</name>
    <name evidence="2" type="ORF">JWS04_22710</name>
</gene>
<dbReference type="AlphaFoldDB" id="A0A2U3Q6F1"/>
<dbReference type="RefSeq" id="WP_122404510.1">
    <property type="nucleotide sequence ID" value="NZ_JAGIKT010000051.1"/>
</dbReference>
<reference evidence="2 5" key="2">
    <citation type="submission" date="2021-03" db="EMBL/GenBank/DDBJ databases">
        <title>Genome Sequence of Bradyrhizobium vignae strain ISRA400.</title>
        <authorList>
            <person name="Tisa L.S."/>
            <person name="Svistoonoff S."/>
            <person name="Hocher V."/>
            <person name="Fall S."/>
            <person name="Zaiya A."/>
            <person name="Naing D."/>
            <person name="Niang N."/>
            <person name="Diouf A."/>
            <person name="Dasylva M.C."/>
            <person name="Toure O."/>
            <person name="Gueye M."/>
            <person name="Gully D."/>
            <person name="Tisseyre P."/>
            <person name="Simpson S."/>
            <person name="Morris K."/>
            <person name="Thomas W.K."/>
        </authorList>
    </citation>
    <scope>NUCLEOTIDE SEQUENCE [LARGE SCALE GENOMIC DNA]</scope>
    <source>
        <strain evidence="2 5">ISRA400</strain>
    </source>
</reference>
<evidence type="ECO:0000313" key="3">
    <source>
        <dbReference type="EMBL" id="SPP97013.1"/>
    </source>
</evidence>